<evidence type="ECO:0000313" key="6">
    <source>
        <dbReference type="Proteomes" id="UP000825935"/>
    </source>
</evidence>
<evidence type="ECO:0000256" key="3">
    <source>
        <dbReference type="SAM" id="MobiDB-lite"/>
    </source>
</evidence>
<dbReference type="AlphaFoldDB" id="A0A8T2SA91"/>
<dbReference type="EMBL" id="CM035426">
    <property type="protein sequence ID" value="KAH7314938.1"/>
    <property type="molecule type" value="Genomic_DNA"/>
</dbReference>
<dbReference type="InterPro" id="IPR045239">
    <property type="entry name" value="bHLH95_bHLH"/>
</dbReference>
<dbReference type="EMBL" id="CM035426">
    <property type="protein sequence ID" value="KAH7314940.1"/>
    <property type="molecule type" value="Genomic_DNA"/>
</dbReference>
<dbReference type="InterPro" id="IPR037546">
    <property type="entry name" value="SAC51-like"/>
</dbReference>
<gene>
    <name evidence="5" type="ORF">KP509_21G028000</name>
</gene>
<dbReference type="EMBL" id="CM035426">
    <property type="protein sequence ID" value="KAH7314943.1"/>
    <property type="molecule type" value="Genomic_DNA"/>
</dbReference>
<dbReference type="PANTHER" id="PTHR36066:SF2">
    <property type="entry name" value="TRANSCRIPTION FACTOR BHLH145"/>
    <property type="match status" value="1"/>
</dbReference>
<evidence type="ECO:0000313" key="5">
    <source>
        <dbReference type="EMBL" id="KAH7314940.1"/>
    </source>
</evidence>
<dbReference type="OMA" id="DHAIPEK"/>
<feature type="domain" description="BHLH" evidence="4">
    <location>
        <begin position="280"/>
        <end position="329"/>
    </location>
</feature>
<dbReference type="GO" id="GO:0046983">
    <property type="term" value="F:protein dimerization activity"/>
    <property type="evidence" value="ECO:0007669"/>
    <property type="project" value="InterPro"/>
</dbReference>
<proteinExistence type="predicted"/>
<keyword evidence="6" id="KW-1185">Reference proteome</keyword>
<dbReference type="SUPFAM" id="SSF47459">
    <property type="entry name" value="HLH, helix-loop-helix DNA-binding domain"/>
    <property type="match status" value="1"/>
</dbReference>
<dbReference type="InterPro" id="IPR036638">
    <property type="entry name" value="HLH_DNA-bd_sf"/>
</dbReference>
<protein>
    <recommendedName>
        <fullName evidence="4">BHLH domain-containing protein</fullName>
    </recommendedName>
</protein>
<dbReference type="PANTHER" id="PTHR36066">
    <property type="entry name" value="TRANSCRIPTION FACTOR BHLH145"/>
    <property type="match status" value="1"/>
</dbReference>
<organism evidence="5 6">
    <name type="scientific">Ceratopteris richardii</name>
    <name type="common">Triangle waterfern</name>
    <dbReference type="NCBI Taxonomy" id="49495"/>
    <lineage>
        <taxon>Eukaryota</taxon>
        <taxon>Viridiplantae</taxon>
        <taxon>Streptophyta</taxon>
        <taxon>Embryophyta</taxon>
        <taxon>Tracheophyta</taxon>
        <taxon>Polypodiopsida</taxon>
        <taxon>Polypodiidae</taxon>
        <taxon>Polypodiales</taxon>
        <taxon>Pteridineae</taxon>
        <taxon>Pteridaceae</taxon>
        <taxon>Parkerioideae</taxon>
        <taxon>Ceratopteris</taxon>
    </lineage>
</organism>
<feature type="region of interest" description="Disordered" evidence="3">
    <location>
        <begin position="174"/>
        <end position="241"/>
    </location>
</feature>
<dbReference type="InterPro" id="IPR011598">
    <property type="entry name" value="bHLH_dom"/>
</dbReference>
<accession>A0A8T2SA91</accession>
<dbReference type="PROSITE" id="PS50888">
    <property type="entry name" value="BHLH"/>
    <property type="match status" value="1"/>
</dbReference>
<keyword evidence="2" id="KW-0804">Transcription</keyword>
<evidence type="ECO:0000256" key="2">
    <source>
        <dbReference type="ARBA" id="ARBA00023163"/>
    </source>
</evidence>
<dbReference type="CDD" id="cd11393">
    <property type="entry name" value="bHLH_AtbHLH_like"/>
    <property type="match status" value="1"/>
</dbReference>
<dbReference type="Proteomes" id="UP000825935">
    <property type="component" value="Chromosome 21"/>
</dbReference>
<sequence>MSKAERSTVREINPLADAVRFQSSQPHLRRFVMFDQSNGKGRIFFHPAVEQEFFGLIQSCNLEVRRSASAEEAERSISSHWAYKQMVEQAFSSFQSLRSCRQNDVLGQRGPSASDTLFSPLKPRIPEASRKVDRMINARDVSVPFVALEGLVRAEKTKVTPLFVAGKDHVQDIIPGDPCDSSGSQISGRKHSEVAASQSMQENTEDLNALLSSEDDDDDDDIRSTGHSPDESLGKGHNCEEGEEDEVQKYCYKRRTPDECNVVFNTNVACFEEYKKERFVSEWDGGHADNDRRKRIKRTVKALRKIIPGGNMLDMNFVLDKTIKYVKNLHDRMKQMETTHYQSHTQDSCP</sequence>
<comment type="caution">
    <text evidence="5">The sequence shown here is derived from an EMBL/GenBank/DDBJ whole genome shotgun (WGS) entry which is preliminary data.</text>
</comment>
<reference evidence="5" key="1">
    <citation type="submission" date="2021-08" db="EMBL/GenBank/DDBJ databases">
        <title>WGS assembly of Ceratopteris richardii.</title>
        <authorList>
            <person name="Marchant D.B."/>
            <person name="Chen G."/>
            <person name="Jenkins J."/>
            <person name="Shu S."/>
            <person name="Leebens-Mack J."/>
            <person name="Grimwood J."/>
            <person name="Schmutz J."/>
            <person name="Soltis P."/>
            <person name="Soltis D."/>
            <person name="Chen Z.-H."/>
        </authorList>
    </citation>
    <scope>NUCLEOTIDE SEQUENCE</scope>
    <source>
        <strain evidence="5">Whitten #5841</strain>
        <tissue evidence="5">Leaf</tissue>
    </source>
</reference>
<name>A0A8T2SA91_CERRI</name>
<dbReference type="EMBL" id="CM035426">
    <property type="protein sequence ID" value="KAH7314937.1"/>
    <property type="molecule type" value="Genomic_DNA"/>
</dbReference>
<keyword evidence="1" id="KW-0805">Transcription regulation</keyword>
<feature type="compositionally biased region" description="Basic and acidic residues" evidence="3">
    <location>
        <begin position="222"/>
        <end position="240"/>
    </location>
</feature>
<evidence type="ECO:0000256" key="1">
    <source>
        <dbReference type="ARBA" id="ARBA00023015"/>
    </source>
</evidence>
<evidence type="ECO:0000259" key="4">
    <source>
        <dbReference type="PROSITE" id="PS50888"/>
    </source>
</evidence>
<dbReference type="OrthoDB" id="759144at2759"/>
<dbReference type="Gene3D" id="4.10.280.10">
    <property type="entry name" value="Helix-loop-helix DNA-binding domain"/>
    <property type="match status" value="1"/>
</dbReference>